<dbReference type="InterPro" id="IPR023562">
    <property type="entry name" value="ClpP/TepA"/>
</dbReference>
<dbReference type="InterPro" id="IPR001907">
    <property type="entry name" value="ClpP"/>
</dbReference>
<protein>
    <recommendedName>
        <fullName evidence="3">Endopeptidase Clp</fullName>
    </recommendedName>
</protein>
<organism evidence="2">
    <name type="scientific">marine sediment metagenome</name>
    <dbReference type="NCBI Taxonomy" id="412755"/>
    <lineage>
        <taxon>unclassified sequences</taxon>
        <taxon>metagenomes</taxon>
        <taxon>ecological metagenomes</taxon>
    </lineage>
</organism>
<dbReference type="GO" id="GO:0004176">
    <property type="term" value="F:ATP-dependent peptidase activity"/>
    <property type="evidence" value="ECO:0007669"/>
    <property type="project" value="InterPro"/>
</dbReference>
<comment type="caution">
    <text evidence="2">The sequence shown here is derived from an EMBL/GenBank/DDBJ whole genome shotgun (WGS) entry which is preliminary data.</text>
</comment>
<dbReference type="GO" id="GO:0004252">
    <property type="term" value="F:serine-type endopeptidase activity"/>
    <property type="evidence" value="ECO:0007669"/>
    <property type="project" value="InterPro"/>
</dbReference>
<dbReference type="EMBL" id="LAZR01031115">
    <property type="protein sequence ID" value="KKL54681.1"/>
    <property type="molecule type" value="Genomic_DNA"/>
</dbReference>
<dbReference type="PANTHER" id="PTHR10381:SF11">
    <property type="entry name" value="ATP-DEPENDENT CLP PROTEASE PROTEOLYTIC SUBUNIT, MITOCHONDRIAL"/>
    <property type="match status" value="1"/>
</dbReference>
<proteinExistence type="inferred from homology"/>
<dbReference type="SUPFAM" id="SSF52096">
    <property type="entry name" value="ClpP/crotonase"/>
    <property type="match status" value="1"/>
</dbReference>
<dbReference type="GO" id="GO:0009368">
    <property type="term" value="C:endopeptidase Clp complex"/>
    <property type="evidence" value="ECO:0007669"/>
    <property type="project" value="TreeGrafter"/>
</dbReference>
<evidence type="ECO:0000313" key="2">
    <source>
        <dbReference type="EMBL" id="KKL54681.1"/>
    </source>
</evidence>
<dbReference type="GO" id="GO:0051117">
    <property type="term" value="F:ATPase binding"/>
    <property type="evidence" value="ECO:0007669"/>
    <property type="project" value="TreeGrafter"/>
</dbReference>
<dbReference type="PANTHER" id="PTHR10381">
    <property type="entry name" value="ATP-DEPENDENT CLP PROTEASE PROTEOLYTIC SUBUNIT"/>
    <property type="match status" value="1"/>
</dbReference>
<dbReference type="InterPro" id="IPR029045">
    <property type="entry name" value="ClpP/crotonase-like_dom_sf"/>
</dbReference>
<evidence type="ECO:0000256" key="1">
    <source>
        <dbReference type="ARBA" id="ARBA00007039"/>
    </source>
</evidence>
<dbReference type="CDD" id="cd07017">
    <property type="entry name" value="S14_ClpP_2"/>
    <property type="match status" value="1"/>
</dbReference>
<dbReference type="PROSITE" id="PS51257">
    <property type="entry name" value="PROKAR_LIPOPROTEIN"/>
    <property type="match status" value="1"/>
</dbReference>
<name>A0A0F9DLH0_9ZZZZ</name>
<accession>A0A0F9DLH0</accession>
<dbReference type="GO" id="GO:0006515">
    <property type="term" value="P:protein quality control for misfolded or incompletely synthesized proteins"/>
    <property type="evidence" value="ECO:0007669"/>
    <property type="project" value="TreeGrafter"/>
</dbReference>
<evidence type="ECO:0008006" key="3">
    <source>
        <dbReference type="Google" id="ProtNLM"/>
    </source>
</evidence>
<dbReference type="Gene3D" id="3.90.226.10">
    <property type="entry name" value="2-enoyl-CoA Hydratase, Chain A, domain 1"/>
    <property type="match status" value="1"/>
</dbReference>
<reference evidence="2" key="1">
    <citation type="journal article" date="2015" name="Nature">
        <title>Complex archaea that bridge the gap between prokaryotes and eukaryotes.</title>
        <authorList>
            <person name="Spang A."/>
            <person name="Saw J.H."/>
            <person name="Jorgensen S.L."/>
            <person name="Zaremba-Niedzwiedzka K."/>
            <person name="Martijn J."/>
            <person name="Lind A.E."/>
            <person name="van Eijk R."/>
            <person name="Schleper C."/>
            <person name="Guy L."/>
            <person name="Ettema T.J."/>
        </authorList>
    </citation>
    <scope>NUCLEOTIDE SEQUENCE</scope>
</reference>
<gene>
    <name evidence="2" type="ORF">LCGC14_2262970</name>
</gene>
<dbReference type="Pfam" id="PF00574">
    <property type="entry name" value="CLP_protease"/>
    <property type="match status" value="1"/>
</dbReference>
<sequence length="248" mass="27377">MRFLAILSVIAFALLLTVGCATRASKPPSPFEVIVKVQAVDSTRVEVSEGSKKDLVHRSMDIANPNGSLSRMTTLMGDEAIVKIYSALTVSDVSNLHNDVKYLFKMTNIRKINVFINSPGGDAFSGLALADQLEKAKRLGFEVTMEASGIVASAAVPVFAVGTEGRRFAAPGTTFMVHEASIWKWPGRETASDIRSQGRLMDLIRDRYIEKMVANTNLTKEEWENMEIKTTWFSAEEAKEWGLVDIIE</sequence>
<dbReference type="AlphaFoldDB" id="A0A0F9DLH0"/>
<dbReference type="PRINTS" id="PR00127">
    <property type="entry name" value="CLPPROTEASEP"/>
</dbReference>
<comment type="similarity">
    <text evidence="1">Belongs to the peptidase S14 family.</text>
</comment>